<dbReference type="GO" id="GO:0006508">
    <property type="term" value="P:proteolysis"/>
    <property type="evidence" value="ECO:0007669"/>
    <property type="project" value="InterPro"/>
</dbReference>
<dbReference type="PANTHER" id="PTHR47966">
    <property type="entry name" value="BETA-SITE APP-CLEAVING ENZYME, ISOFORM A-RELATED"/>
    <property type="match status" value="1"/>
</dbReference>
<reference evidence="4" key="1">
    <citation type="journal article" date="2023" name="BMC Genomics">
        <title>Chromosome-level genome assemblies of Cutaneotrichosporon spp. (Trichosporonales, Basidiomycota) reveal imbalanced evolution between nucleotide sequences and chromosome synteny.</title>
        <authorList>
            <person name="Kobayashi Y."/>
            <person name="Kayamori A."/>
            <person name="Aoki K."/>
            <person name="Shiwa Y."/>
            <person name="Matsutani M."/>
            <person name="Fujita N."/>
            <person name="Sugita T."/>
            <person name="Iwasaki W."/>
            <person name="Tanaka N."/>
            <person name="Takashima M."/>
        </authorList>
    </citation>
    <scope>NUCLEOTIDE SEQUENCE</scope>
    <source>
        <strain evidence="4">HIS016</strain>
    </source>
</reference>
<name>A0AAD3TVR3_9TREE</name>
<keyword evidence="2" id="KW-0732">Signal</keyword>
<comment type="similarity">
    <text evidence="1">Belongs to the peptidase A1 family.</text>
</comment>
<reference evidence="4" key="2">
    <citation type="submission" date="2023-06" db="EMBL/GenBank/DDBJ databases">
        <authorList>
            <person name="Kobayashi Y."/>
            <person name="Kayamori A."/>
            <person name="Aoki K."/>
            <person name="Shiwa Y."/>
            <person name="Fujita N."/>
            <person name="Sugita T."/>
            <person name="Iwasaki W."/>
            <person name="Tanaka N."/>
            <person name="Takashima M."/>
        </authorList>
    </citation>
    <scope>NUCLEOTIDE SEQUENCE</scope>
    <source>
        <strain evidence="4">HIS016</strain>
    </source>
</reference>
<evidence type="ECO:0000313" key="4">
    <source>
        <dbReference type="EMBL" id="GMK57794.1"/>
    </source>
</evidence>
<dbReference type="PANTHER" id="PTHR47966:SF73">
    <property type="entry name" value="PEPTIDASE A1 DOMAIN-CONTAINING PROTEIN"/>
    <property type="match status" value="1"/>
</dbReference>
<organism evidence="4 5">
    <name type="scientific">Cutaneotrichosporon spelunceum</name>
    <dbReference type="NCBI Taxonomy" id="1672016"/>
    <lineage>
        <taxon>Eukaryota</taxon>
        <taxon>Fungi</taxon>
        <taxon>Dikarya</taxon>
        <taxon>Basidiomycota</taxon>
        <taxon>Agaricomycotina</taxon>
        <taxon>Tremellomycetes</taxon>
        <taxon>Trichosporonales</taxon>
        <taxon>Trichosporonaceae</taxon>
        <taxon>Cutaneotrichosporon</taxon>
    </lineage>
</organism>
<sequence>MFTALALLITALAAAAQVCPPGTTAHDVRLYKRCVVHTLIGTPGVGYHLGVDTKAEFTWITNQFRLNNSSSLEPLDGTFEGYYWGRTITGGRGREIMRFDETAYTTEIGLTDLTPAQVGRLDGALALGGSATSFFGQASAKWPQKIVGMRIPTNAQRPGVLNLGYTNPAEYTGELNWLPVLAGEGWRVSFGGISASGNRTASHPGRNFAVWDSNDETSAAPHDVVSAIYGNDPRIVKITVVWTMPCDVLDGTTVRIRLGGRQMLLSRAALMRADPTTPGQCIGNFAVGEDDNVHLGRTFMRTWYTAFSAEAGRRIGLARPVFPKGVTMNSISINDDN</sequence>
<dbReference type="Gene3D" id="2.40.70.10">
    <property type="entry name" value="Acid Proteases"/>
    <property type="match status" value="2"/>
</dbReference>
<dbReference type="EMBL" id="BTCM01000004">
    <property type="protein sequence ID" value="GMK57794.1"/>
    <property type="molecule type" value="Genomic_DNA"/>
</dbReference>
<evidence type="ECO:0000256" key="1">
    <source>
        <dbReference type="ARBA" id="ARBA00007447"/>
    </source>
</evidence>
<evidence type="ECO:0000256" key="2">
    <source>
        <dbReference type="SAM" id="SignalP"/>
    </source>
</evidence>
<evidence type="ECO:0000259" key="3">
    <source>
        <dbReference type="PROSITE" id="PS51767"/>
    </source>
</evidence>
<dbReference type="Proteomes" id="UP001222932">
    <property type="component" value="Unassembled WGS sequence"/>
</dbReference>
<evidence type="ECO:0000313" key="5">
    <source>
        <dbReference type="Proteomes" id="UP001222932"/>
    </source>
</evidence>
<dbReference type="PROSITE" id="PS51767">
    <property type="entry name" value="PEPTIDASE_A1"/>
    <property type="match status" value="1"/>
</dbReference>
<dbReference type="Pfam" id="PF00026">
    <property type="entry name" value="Asp"/>
    <property type="match status" value="1"/>
</dbReference>
<accession>A0AAD3TVR3</accession>
<dbReference type="SUPFAM" id="SSF50630">
    <property type="entry name" value="Acid proteases"/>
    <property type="match status" value="1"/>
</dbReference>
<feature type="domain" description="Peptidase A1" evidence="3">
    <location>
        <begin position="34"/>
        <end position="318"/>
    </location>
</feature>
<proteinExistence type="inferred from homology"/>
<feature type="signal peptide" evidence="2">
    <location>
        <begin position="1"/>
        <end position="16"/>
    </location>
</feature>
<dbReference type="InterPro" id="IPR001461">
    <property type="entry name" value="Aspartic_peptidase_A1"/>
</dbReference>
<dbReference type="InterPro" id="IPR033121">
    <property type="entry name" value="PEPTIDASE_A1"/>
</dbReference>
<comment type="caution">
    <text evidence="4">The sequence shown here is derived from an EMBL/GenBank/DDBJ whole genome shotgun (WGS) entry which is preliminary data.</text>
</comment>
<gene>
    <name evidence="4" type="ORF">CspeluHIS016_0406280</name>
</gene>
<protein>
    <recommendedName>
        <fullName evidence="3">Peptidase A1 domain-containing protein</fullName>
    </recommendedName>
</protein>
<feature type="chain" id="PRO_5042099760" description="Peptidase A1 domain-containing protein" evidence="2">
    <location>
        <begin position="17"/>
        <end position="337"/>
    </location>
</feature>
<keyword evidence="5" id="KW-1185">Reference proteome</keyword>
<dbReference type="InterPro" id="IPR021109">
    <property type="entry name" value="Peptidase_aspartic_dom_sf"/>
</dbReference>
<dbReference type="AlphaFoldDB" id="A0AAD3TVR3"/>
<dbReference type="GO" id="GO:0004190">
    <property type="term" value="F:aspartic-type endopeptidase activity"/>
    <property type="evidence" value="ECO:0007669"/>
    <property type="project" value="InterPro"/>
</dbReference>